<organism evidence="1 2">
    <name type="scientific">Flavobacterium tibetense</name>
    <dbReference type="NCBI Taxonomy" id="2233533"/>
    <lineage>
        <taxon>Bacteria</taxon>
        <taxon>Pseudomonadati</taxon>
        <taxon>Bacteroidota</taxon>
        <taxon>Flavobacteriia</taxon>
        <taxon>Flavobacteriales</taxon>
        <taxon>Flavobacteriaceae</taxon>
        <taxon>Flavobacterium</taxon>
    </lineage>
</organism>
<comment type="caution">
    <text evidence="1">The sequence shown here is derived from an EMBL/GenBank/DDBJ whole genome shotgun (WGS) entry which is preliminary data.</text>
</comment>
<evidence type="ECO:0000313" key="1">
    <source>
        <dbReference type="EMBL" id="RBA27739.1"/>
    </source>
</evidence>
<accession>A0A365NZU5</accession>
<protein>
    <submittedName>
        <fullName evidence="1">Uncharacterized protein</fullName>
    </submittedName>
</protein>
<evidence type="ECO:0000313" key="2">
    <source>
        <dbReference type="Proteomes" id="UP000253319"/>
    </source>
</evidence>
<proteinExistence type="predicted"/>
<keyword evidence="2" id="KW-1185">Reference proteome</keyword>
<reference evidence="1 2" key="1">
    <citation type="submission" date="2018-06" db="EMBL/GenBank/DDBJ databases">
        <title>Flavobacterium tibetense sp. nov., isolated from a wetland YonghuCo on Tibetan Plateau.</title>
        <authorList>
            <person name="Xing P."/>
            <person name="Phurbu D."/>
            <person name="Lu H."/>
        </authorList>
    </citation>
    <scope>NUCLEOTIDE SEQUENCE [LARGE SCALE GENOMIC DNA]</scope>
    <source>
        <strain evidence="1 2">YH5</strain>
    </source>
</reference>
<dbReference type="RefSeq" id="WP_113989592.1">
    <property type="nucleotide sequence ID" value="NZ_QLST01000013.1"/>
</dbReference>
<name>A0A365NZU5_9FLAO</name>
<dbReference type="AlphaFoldDB" id="A0A365NZU5"/>
<dbReference type="EMBL" id="QLST01000013">
    <property type="protein sequence ID" value="RBA27739.1"/>
    <property type="molecule type" value="Genomic_DNA"/>
</dbReference>
<dbReference type="OrthoDB" id="1355809at2"/>
<dbReference type="PROSITE" id="PS51257">
    <property type="entry name" value="PROKAR_LIPOPROTEIN"/>
    <property type="match status" value="1"/>
</dbReference>
<sequence>MKKMFIYSMLIFFISCKSQVTSEQTFDSIKIKLIDFLQSKSEIDSIRANKLRNGEHTFNLRGIFNNKHKGELINGLYAFSAFSSSSRGFFIIVENNSFIILDLSTREGLDKSIKEVLDFAERSKYCVTISSEIVSRLVTVYYNKNKNILAGIDLNCERGISNTDDLP</sequence>
<gene>
    <name evidence="1" type="ORF">DPN68_10415</name>
</gene>
<dbReference type="Proteomes" id="UP000253319">
    <property type="component" value="Unassembled WGS sequence"/>
</dbReference>